<sequence length="318" mass="37449">MKKLILVLIWIFFIVFAYKYSTIWDTAISHQDFIINKWETLNILPKKLGFDVNNYLYKIWVKLNYSSFNLQSGSYSINSNTTLDNLFQNVLKNPDSKDIKITILPGWNIFDIDDYLSSNWIIKAWELIEISKNVSSDLRQKYSFLKDTKTLEWYLYPDTYRISPDSDVVKIVEIMLDEFSKKIKTSELLYSDMIMASIVEREEKNSENKPIVAGILKKRLAEWMAIWADATVCYEFELTQKECTPAFIWEKIYQKSVYNTRSEPGLPPTPISNFSASTFEATINSESSPYYYYLHDSNWQIHYGKTLQEHNNNKAKYL</sequence>
<comment type="caution">
    <text evidence="7">The sequence shown here is derived from an EMBL/GenBank/DDBJ whole genome shotgun (WGS) entry which is preliminary data.</text>
</comment>
<evidence type="ECO:0000256" key="2">
    <source>
        <dbReference type="ARBA" id="ARBA00022692"/>
    </source>
</evidence>
<keyword evidence="4" id="KW-0472">Membrane</keyword>
<dbReference type="GO" id="GO:0016829">
    <property type="term" value="F:lyase activity"/>
    <property type="evidence" value="ECO:0007669"/>
    <property type="project" value="UniProtKB-KW"/>
</dbReference>
<protein>
    <submittedName>
        <fullName evidence="7">Adventurous gliding motility protein AgmT</fullName>
    </submittedName>
</protein>
<dbReference type="AlphaFoldDB" id="K2BBT0"/>
<keyword evidence="6" id="KW-0961">Cell wall biogenesis/degradation</keyword>
<keyword evidence="3" id="KW-1133">Transmembrane helix</keyword>
<evidence type="ECO:0000256" key="6">
    <source>
        <dbReference type="ARBA" id="ARBA00023316"/>
    </source>
</evidence>
<keyword evidence="1" id="KW-1003">Cell membrane</keyword>
<dbReference type="Pfam" id="PF02618">
    <property type="entry name" value="YceG"/>
    <property type="match status" value="1"/>
</dbReference>
<accession>K2BBT0</accession>
<dbReference type="PANTHER" id="PTHR30518:SF2">
    <property type="entry name" value="ENDOLYTIC MUREIN TRANSGLYCOSYLASE"/>
    <property type="match status" value="1"/>
</dbReference>
<dbReference type="NCBIfam" id="TIGR00247">
    <property type="entry name" value="endolytic transglycosylase MltG"/>
    <property type="match status" value="1"/>
</dbReference>
<evidence type="ECO:0000256" key="4">
    <source>
        <dbReference type="ARBA" id="ARBA00023136"/>
    </source>
</evidence>
<proteinExistence type="predicted"/>
<reference evidence="7" key="1">
    <citation type="journal article" date="2012" name="Science">
        <title>Fermentation, hydrogen, and sulfur metabolism in multiple uncultivated bacterial phyla.</title>
        <authorList>
            <person name="Wrighton K.C."/>
            <person name="Thomas B.C."/>
            <person name="Sharon I."/>
            <person name="Miller C.S."/>
            <person name="Castelle C.J."/>
            <person name="VerBerkmoes N.C."/>
            <person name="Wilkins M.J."/>
            <person name="Hettich R.L."/>
            <person name="Lipton M.S."/>
            <person name="Williams K.H."/>
            <person name="Long P.E."/>
            <person name="Banfield J.F."/>
        </authorList>
    </citation>
    <scope>NUCLEOTIDE SEQUENCE [LARGE SCALE GENOMIC DNA]</scope>
</reference>
<evidence type="ECO:0000256" key="1">
    <source>
        <dbReference type="ARBA" id="ARBA00022475"/>
    </source>
</evidence>
<gene>
    <name evidence="7" type="primary">agmT</name>
    <name evidence="7" type="ORF">ACD_49C00060G0065</name>
</gene>
<dbReference type="EMBL" id="AMFJ01021646">
    <property type="protein sequence ID" value="EKD66223.1"/>
    <property type="molecule type" value="Genomic_DNA"/>
</dbReference>
<organism evidence="7">
    <name type="scientific">uncultured bacterium</name>
    <name type="common">gcode 4</name>
    <dbReference type="NCBI Taxonomy" id="1234023"/>
    <lineage>
        <taxon>Bacteria</taxon>
        <taxon>environmental samples</taxon>
    </lineage>
</organism>
<name>K2BBT0_9BACT</name>
<evidence type="ECO:0000256" key="3">
    <source>
        <dbReference type="ARBA" id="ARBA00022989"/>
    </source>
</evidence>
<evidence type="ECO:0000256" key="5">
    <source>
        <dbReference type="ARBA" id="ARBA00023239"/>
    </source>
</evidence>
<dbReference type="PANTHER" id="PTHR30518">
    <property type="entry name" value="ENDOLYTIC MUREIN TRANSGLYCOSYLASE"/>
    <property type="match status" value="1"/>
</dbReference>
<keyword evidence="2" id="KW-0812">Transmembrane</keyword>
<keyword evidence="5" id="KW-0456">Lyase</keyword>
<dbReference type="InterPro" id="IPR003770">
    <property type="entry name" value="MLTG-like"/>
</dbReference>
<evidence type="ECO:0000313" key="7">
    <source>
        <dbReference type="EMBL" id="EKD66223.1"/>
    </source>
</evidence>
<dbReference type="GO" id="GO:0071555">
    <property type="term" value="P:cell wall organization"/>
    <property type="evidence" value="ECO:0007669"/>
    <property type="project" value="UniProtKB-KW"/>
</dbReference>